<gene>
    <name evidence="17" type="primary">LOC103055420</name>
</gene>
<dbReference type="FunFam" id="3.30.160.60:FF:002090">
    <property type="entry name" value="Zinc finger protein 473"/>
    <property type="match status" value="3"/>
</dbReference>
<dbReference type="FunFam" id="3.30.160.60:FF:001311">
    <property type="entry name" value="Zinc finger protein 668"/>
    <property type="match status" value="1"/>
</dbReference>
<dbReference type="SUPFAM" id="SSF109640">
    <property type="entry name" value="KRAB domain (Kruppel-associated box)"/>
    <property type="match status" value="1"/>
</dbReference>
<dbReference type="Proteomes" id="UP000695026">
    <property type="component" value="Unplaced"/>
</dbReference>
<dbReference type="FunFam" id="3.30.160.60:FF:000806">
    <property type="entry name" value="Zinc finger protein"/>
    <property type="match status" value="1"/>
</dbReference>
<keyword evidence="8" id="KW-0238">DNA-binding</keyword>
<dbReference type="InterPro" id="IPR036051">
    <property type="entry name" value="KRAB_dom_sf"/>
</dbReference>
<dbReference type="RefSeq" id="XP_007443689.2">
    <property type="nucleotide sequence ID" value="XM_007443627.3"/>
</dbReference>
<dbReference type="PANTHER" id="PTHR23235">
    <property type="entry name" value="KRUEPPEL-LIKE TRANSCRIPTION FACTOR"/>
    <property type="match status" value="1"/>
</dbReference>
<evidence type="ECO:0000256" key="7">
    <source>
        <dbReference type="ARBA" id="ARBA00023015"/>
    </source>
</evidence>
<evidence type="ECO:0000256" key="12">
    <source>
        <dbReference type="SAM" id="MobiDB-lite"/>
    </source>
</evidence>
<evidence type="ECO:0000256" key="10">
    <source>
        <dbReference type="ARBA" id="ARBA00023242"/>
    </source>
</evidence>
<dbReference type="InterPro" id="IPR001909">
    <property type="entry name" value="KRAB"/>
</dbReference>
<dbReference type="CDD" id="cd07765">
    <property type="entry name" value="KRAB_A-box"/>
    <property type="match status" value="1"/>
</dbReference>
<comment type="similarity">
    <text evidence="1">Belongs to the krueppel C2H2-type zinc-finger protein family.</text>
</comment>
<evidence type="ECO:0000259" key="14">
    <source>
        <dbReference type="PROSITE" id="PS50804"/>
    </source>
</evidence>
<evidence type="ECO:0000256" key="6">
    <source>
        <dbReference type="ARBA" id="ARBA00022833"/>
    </source>
</evidence>
<keyword evidence="6" id="KW-0862">Zinc</keyword>
<reference evidence="17" key="1">
    <citation type="submission" date="2025-08" db="UniProtKB">
        <authorList>
            <consortium name="RefSeq"/>
        </authorList>
    </citation>
    <scope>IDENTIFICATION</scope>
    <source>
        <tissue evidence="17">Liver</tissue>
    </source>
</reference>
<dbReference type="GO" id="GO:0031981">
    <property type="term" value="C:nuclear lumen"/>
    <property type="evidence" value="ECO:0007669"/>
    <property type="project" value="UniProtKB-ARBA"/>
</dbReference>
<dbReference type="FunFam" id="3.30.160.60:FF:000342">
    <property type="entry name" value="zinc finger protein 394"/>
    <property type="match status" value="1"/>
</dbReference>
<dbReference type="SMART" id="SM00349">
    <property type="entry name" value="KRAB"/>
    <property type="match status" value="1"/>
</dbReference>
<feature type="domain" description="C2H2-type" evidence="13">
    <location>
        <begin position="596"/>
        <end position="623"/>
    </location>
</feature>
<evidence type="ECO:0000256" key="4">
    <source>
        <dbReference type="ARBA" id="ARBA00022737"/>
    </source>
</evidence>
<name>A0A9F2RE20_PYTBI</name>
<keyword evidence="4" id="KW-0677">Repeat</keyword>
<dbReference type="SMART" id="SM00355">
    <property type="entry name" value="ZnF_C2H2"/>
    <property type="match status" value="8"/>
</dbReference>
<dbReference type="AlphaFoldDB" id="A0A9F2RE20"/>
<evidence type="ECO:0000256" key="1">
    <source>
        <dbReference type="ARBA" id="ARBA00006991"/>
    </source>
</evidence>
<evidence type="ECO:0000256" key="9">
    <source>
        <dbReference type="ARBA" id="ARBA00023163"/>
    </source>
</evidence>
<dbReference type="Gene3D" id="3.30.160.60">
    <property type="entry name" value="Classic Zinc Finger"/>
    <property type="match status" value="9"/>
</dbReference>
<dbReference type="GO" id="GO:0000978">
    <property type="term" value="F:RNA polymerase II cis-regulatory region sequence-specific DNA binding"/>
    <property type="evidence" value="ECO:0007669"/>
    <property type="project" value="TreeGrafter"/>
</dbReference>
<dbReference type="InterPro" id="IPR013087">
    <property type="entry name" value="Znf_C2H2_type"/>
</dbReference>
<dbReference type="FunFam" id="3.30.160.60:FF:002343">
    <property type="entry name" value="Zinc finger protein 33A"/>
    <property type="match status" value="1"/>
</dbReference>
<dbReference type="GO" id="GO:0008270">
    <property type="term" value="F:zinc ion binding"/>
    <property type="evidence" value="ECO:0007669"/>
    <property type="project" value="UniProtKB-KW"/>
</dbReference>
<dbReference type="Gene3D" id="6.10.140.140">
    <property type="match status" value="1"/>
</dbReference>
<evidence type="ECO:0000313" key="16">
    <source>
        <dbReference type="Proteomes" id="UP000695026"/>
    </source>
</evidence>
<dbReference type="GeneID" id="103055420"/>
<dbReference type="FunFam" id="3.30.160.60:FF:000016">
    <property type="entry name" value="zinc finger protein 37 homolog"/>
    <property type="match status" value="1"/>
</dbReference>
<dbReference type="CDD" id="cd07936">
    <property type="entry name" value="SCAN"/>
    <property type="match status" value="1"/>
</dbReference>
<dbReference type="InterPro" id="IPR003309">
    <property type="entry name" value="SCAN_dom"/>
</dbReference>
<evidence type="ECO:0000256" key="2">
    <source>
        <dbReference type="ARBA" id="ARBA00022553"/>
    </source>
</evidence>
<protein>
    <submittedName>
        <fullName evidence="17">Zinc finger protein 723-like</fullName>
    </submittedName>
</protein>
<proteinExistence type="inferred from homology"/>
<dbReference type="InterPro" id="IPR038269">
    <property type="entry name" value="SCAN_sf"/>
</dbReference>
<dbReference type="SMART" id="SM00431">
    <property type="entry name" value="SCAN"/>
    <property type="match status" value="1"/>
</dbReference>
<keyword evidence="10" id="KW-0539">Nucleus</keyword>
<dbReference type="Gene3D" id="1.10.4020.10">
    <property type="entry name" value="DNA breaking-rejoining enzymes"/>
    <property type="match status" value="1"/>
</dbReference>
<evidence type="ECO:0000259" key="13">
    <source>
        <dbReference type="PROSITE" id="PS50157"/>
    </source>
</evidence>
<keyword evidence="16" id="KW-1185">Reference proteome</keyword>
<evidence type="ECO:0000256" key="11">
    <source>
        <dbReference type="PROSITE-ProRule" id="PRU00042"/>
    </source>
</evidence>
<keyword evidence="7" id="KW-0805">Transcription regulation</keyword>
<keyword evidence="9" id="KW-0804">Transcription</keyword>
<dbReference type="GO" id="GO:0000981">
    <property type="term" value="F:DNA-binding transcription factor activity, RNA polymerase II-specific"/>
    <property type="evidence" value="ECO:0007669"/>
    <property type="project" value="TreeGrafter"/>
</dbReference>
<dbReference type="PROSITE" id="PS50157">
    <property type="entry name" value="ZINC_FINGER_C2H2_2"/>
    <property type="match status" value="8"/>
</dbReference>
<feature type="domain" description="C2H2-type" evidence="13">
    <location>
        <begin position="484"/>
        <end position="511"/>
    </location>
</feature>
<dbReference type="PROSITE" id="PS50804">
    <property type="entry name" value="SCAN_BOX"/>
    <property type="match status" value="1"/>
</dbReference>
<evidence type="ECO:0000256" key="3">
    <source>
        <dbReference type="ARBA" id="ARBA00022723"/>
    </source>
</evidence>
<dbReference type="PROSITE" id="PS50805">
    <property type="entry name" value="KRAB"/>
    <property type="match status" value="1"/>
</dbReference>
<accession>A0A9F2RE20</accession>
<keyword evidence="2" id="KW-0597">Phosphoprotein</keyword>
<feature type="domain" description="C2H2-type" evidence="13">
    <location>
        <begin position="568"/>
        <end position="595"/>
    </location>
</feature>
<feature type="domain" description="C2H2-type" evidence="13">
    <location>
        <begin position="624"/>
        <end position="651"/>
    </location>
</feature>
<keyword evidence="5 11" id="KW-0863">Zinc-finger</keyword>
<feature type="domain" description="C2H2-type" evidence="13">
    <location>
        <begin position="540"/>
        <end position="567"/>
    </location>
</feature>
<dbReference type="FunFam" id="1.10.4020.10:FF:000005">
    <property type="entry name" value="Uncharacterized protein"/>
    <property type="match status" value="1"/>
</dbReference>
<dbReference type="Pfam" id="PF01352">
    <property type="entry name" value="KRAB"/>
    <property type="match status" value="1"/>
</dbReference>
<dbReference type="InterPro" id="IPR036236">
    <property type="entry name" value="Znf_C2H2_sf"/>
</dbReference>
<dbReference type="FunFam" id="3.30.160.60:FF:000176">
    <property type="entry name" value="zinc finger protein 70"/>
    <property type="match status" value="1"/>
</dbReference>
<evidence type="ECO:0000256" key="8">
    <source>
        <dbReference type="ARBA" id="ARBA00023125"/>
    </source>
</evidence>
<dbReference type="OMA" id="RMTHERI"/>
<dbReference type="PROSITE" id="PS00028">
    <property type="entry name" value="ZINC_FINGER_C2H2_1"/>
    <property type="match status" value="8"/>
</dbReference>
<dbReference type="SUPFAM" id="SSF57667">
    <property type="entry name" value="beta-beta-alpha zinc fingers"/>
    <property type="match status" value="5"/>
</dbReference>
<feature type="domain" description="C2H2-type" evidence="13">
    <location>
        <begin position="512"/>
        <end position="539"/>
    </location>
</feature>
<evidence type="ECO:0000256" key="5">
    <source>
        <dbReference type="ARBA" id="ARBA00022771"/>
    </source>
</evidence>
<dbReference type="Pfam" id="PF02023">
    <property type="entry name" value="SCAN"/>
    <property type="match status" value="1"/>
</dbReference>
<dbReference type="OrthoDB" id="9036202at2759"/>
<feature type="domain" description="SCAN box" evidence="14">
    <location>
        <begin position="132"/>
        <end position="207"/>
    </location>
</feature>
<keyword evidence="3" id="KW-0479">Metal-binding</keyword>
<feature type="domain" description="C2H2-type" evidence="13">
    <location>
        <begin position="456"/>
        <end position="483"/>
    </location>
</feature>
<feature type="region of interest" description="Disordered" evidence="12">
    <location>
        <begin position="41"/>
        <end position="65"/>
    </location>
</feature>
<feature type="domain" description="C2H2-type" evidence="13">
    <location>
        <begin position="652"/>
        <end position="679"/>
    </location>
</feature>
<evidence type="ECO:0000259" key="15">
    <source>
        <dbReference type="PROSITE" id="PS50805"/>
    </source>
</evidence>
<organism evidence="16 17">
    <name type="scientific">Python bivittatus</name>
    <name type="common">Burmese python</name>
    <name type="synonym">Python molurus bivittatus</name>
    <dbReference type="NCBI Taxonomy" id="176946"/>
    <lineage>
        <taxon>Eukaryota</taxon>
        <taxon>Metazoa</taxon>
        <taxon>Chordata</taxon>
        <taxon>Craniata</taxon>
        <taxon>Vertebrata</taxon>
        <taxon>Euteleostomi</taxon>
        <taxon>Lepidosauria</taxon>
        <taxon>Squamata</taxon>
        <taxon>Bifurcata</taxon>
        <taxon>Unidentata</taxon>
        <taxon>Episquamata</taxon>
        <taxon>Toxicofera</taxon>
        <taxon>Serpentes</taxon>
        <taxon>Henophidia</taxon>
        <taxon>Pythonidae</taxon>
        <taxon>Python</taxon>
    </lineage>
</organism>
<dbReference type="SUPFAM" id="SSF47353">
    <property type="entry name" value="Retrovirus capsid dimerization domain-like"/>
    <property type="match status" value="1"/>
</dbReference>
<dbReference type="Pfam" id="PF00096">
    <property type="entry name" value="zf-C2H2"/>
    <property type="match status" value="8"/>
</dbReference>
<evidence type="ECO:0000313" key="17">
    <source>
        <dbReference type="RefSeq" id="XP_007443689.2"/>
    </source>
</evidence>
<feature type="domain" description="KRAB" evidence="15">
    <location>
        <begin position="294"/>
        <end position="378"/>
    </location>
</feature>
<dbReference type="PANTHER" id="PTHR23235:SF178">
    <property type="entry name" value="C2H2-TYPE DOMAIN-CONTAINING PROTEIN-RELATED"/>
    <property type="match status" value="1"/>
</dbReference>
<dbReference type="KEGG" id="pbi:103055420"/>
<sequence>MLKQRKALQNSDLTCHKKYSLFQKCLEAESIFCCLQRFSLSEDKSPSSPKMAQGGPSCHSAPMNKSSFANPGQTLDWFGTAFQYVKKEGLQGPEGKGPHVVLVGASEKFWERTRKNILEEETTSWAGEHHPFQELCYKEAEAPRELCSRLHRLYRQWLKPEKHTKAQMLDLVVLEQFLAILPPEMESWVRECGVETSSQAVALAEGFLLSQTEEKKLAEMQVQDPFMEVATQDPRACGDVSYLSQELVFGGISQEDPAQITSAKHGATLRFPAEMPLLCGGAETAVVIPTQNHMSFEDVAVFFSEEEWALLDLDQKSLYREVMLENARNVAFLGDRWKNEDSNKEVAKHSPTVKNEIREGKFRNQWGTQRPEENQLNRELEKSTFQCADINMFLTQEDHQEKGTCLGCGKILRDESGLCEYCRRHSVEAQYEYREHSYWTFPLTLNQCIPIGGKPYKCMECGESFSKSSHLNEHQRIHAGEKPYKCVECGKSFNQKSHLTTHKRIHRGEKPYQCMECGKSFSQNSYLTSHRRIHRGEKPYQCVECGKCFCQKSHLTSHKRIHTGEKPYQCLECGKSFSDASHLTSHKRIHTGEKPYKCMECGKSFSVSSSLTSHKRIHTGEKPYKCMECGKSFSVSSSLTSHKRIHTGEKPYKCMECGKSFSKSSSFTSHKRIHTGEKPYKCMECGKNFRDSSSEVVILMQKCHGSG</sequence>